<feature type="compositionally biased region" description="Basic and acidic residues" evidence="1">
    <location>
        <begin position="112"/>
        <end position="123"/>
    </location>
</feature>
<evidence type="ECO:0000256" key="1">
    <source>
        <dbReference type="SAM" id="MobiDB-lite"/>
    </source>
</evidence>
<feature type="region of interest" description="Disordered" evidence="1">
    <location>
        <begin position="289"/>
        <end position="318"/>
    </location>
</feature>
<protein>
    <submittedName>
        <fullName evidence="2">Uncharacterized protein</fullName>
    </submittedName>
</protein>
<dbReference type="AlphaFoldDB" id="A0A0B6Z032"/>
<feature type="compositionally biased region" description="Polar residues" evidence="1">
    <location>
        <begin position="96"/>
        <end position="111"/>
    </location>
</feature>
<proteinExistence type="predicted"/>
<sequence>VSSQSRQVLDRRPRNKTHDRLAWIKLLDSEQGLGEEPPRKMSPSLRRVLALASRPVAQRMLYVTKLMNTEKRDPQISNDLNERFQKYIVVSKNRNKNSSPSTLDQETSPNIKETDKMSKEIVMRKTHQKTNKSQMTKTEHQISSAKRNTRSVSQTNHNGFPNFSILDDTKQASDKIIYLDHNVPFNFNDEETRTLLNQQLLKLDSPIPEQPTPEWVFNFVDKIYPMPSGKVDNVSPFFEDKFQFHDAGSFSTEDVSELPTFWEEGPVFSEKVPYNELQHEITKDGFHEVSSAGSSTFNDQGWDSDSGQQNGNIAPSYWGGGHFVDENKDCPNIATKTCSSDGDCSCHGFYVCTQGRCKLLGSNAKQQTRDSKWHSGPIDFGFTKQEREVQQPLDTHTWYSQPIEFDLKDADDDTSWPS</sequence>
<accession>A0A0B6Z032</accession>
<feature type="compositionally biased region" description="Polar residues" evidence="1">
    <location>
        <begin position="291"/>
        <end position="313"/>
    </location>
</feature>
<feature type="region of interest" description="Disordered" evidence="1">
    <location>
        <begin position="91"/>
        <end position="156"/>
    </location>
</feature>
<evidence type="ECO:0000313" key="2">
    <source>
        <dbReference type="EMBL" id="CEK61100.1"/>
    </source>
</evidence>
<dbReference type="EMBL" id="HACG01014235">
    <property type="protein sequence ID" value="CEK61100.1"/>
    <property type="molecule type" value="Transcribed_RNA"/>
</dbReference>
<gene>
    <name evidence="2" type="primary">ORF41304</name>
</gene>
<organism evidence="2">
    <name type="scientific">Arion vulgaris</name>
    <dbReference type="NCBI Taxonomy" id="1028688"/>
    <lineage>
        <taxon>Eukaryota</taxon>
        <taxon>Metazoa</taxon>
        <taxon>Spiralia</taxon>
        <taxon>Lophotrochozoa</taxon>
        <taxon>Mollusca</taxon>
        <taxon>Gastropoda</taxon>
        <taxon>Heterobranchia</taxon>
        <taxon>Euthyneura</taxon>
        <taxon>Panpulmonata</taxon>
        <taxon>Eupulmonata</taxon>
        <taxon>Stylommatophora</taxon>
        <taxon>Helicina</taxon>
        <taxon>Arionoidea</taxon>
        <taxon>Arionidae</taxon>
        <taxon>Arion</taxon>
    </lineage>
</organism>
<name>A0A0B6Z032_9EUPU</name>
<feature type="compositionally biased region" description="Polar residues" evidence="1">
    <location>
        <begin position="131"/>
        <end position="156"/>
    </location>
</feature>
<reference evidence="2" key="1">
    <citation type="submission" date="2014-12" db="EMBL/GenBank/DDBJ databases">
        <title>Insight into the proteome of Arion vulgaris.</title>
        <authorList>
            <person name="Aradska J."/>
            <person name="Bulat T."/>
            <person name="Smidak R."/>
            <person name="Sarate P."/>
            <person name="Gangsoo J."/>
            <person name="Sialana F."/>
            <person name="Bilban M."/>
            <person name="Lubec G."/>
        </authorList>
    </citation>
    <scope>NUCLEOTIDE SEQUENCE</scope>
    <source>
        <tissue evidence="2">Skin</tissue>
    </source>
</reference>
<feature type="non-terminal residue" evidence="2">
    <location>
        <position position="1"/>
    </location>
</feature>